<evidence type="ECO:0000256" key="1">
    <source>
        <dbReference type="ARBA" id="ARBA00010541"/>
    </source>
</evidence>
<feature type="domain" description="PDZ" evidence="9">
    <location>
        <begin position="266"/>
        <end position="355"/>
    </location>
</feature>
<dbReference type="STRING" id="182217.HCW_03675"/>
<evidence type="ECO:0000256" key="3">
    <source>
        <dbReference type="ARBA" id="ARBA00022729"/>
    </source>
</evidence>
<dbReference type="PATRIC" id="fig|182217.3.peg.786"/>
<gene>
    <name evidence="10" type="ordered locus">HCW_03675</name>
</gene>
<feature type="binding site" evidence="8">
    <location>
        <position position="148"/>
    </location>
    <ligand>
        <name>substrate</name>
    </ligand>
</feature>
<reference evidence="11" key="1">
    <citation type="submission" date="2012-04" db="EMBL/GenBank/DDBJ databases">
        <title>Complete genome sequence of Helicobacter cetorum strain MIT 00-7128.</title>
        <authorList>
            <person name="Kersulyte D."/>
            <person name="Berg D.E."/>
        </authorList>
    </citation>
    <scope>NUCLEOTIDE SEQUENCE [LARGE SCALE GENOMIC DNA]</scope>
    <source>
        <strain evidence="11">MIT 00-7128</strain>
    </source>
</reference>
<keyword evidence="4" id="KW-0677">Repeat</keyword>
<evidence type="ECO:0000256" key="6">
    <source>
        <dbReference type="ARBA" id="ARBA00022825"/>
    </source>
</evidence>
<sequence>MMKKTLFISLVLALNLNANNIEIQDMPKIKERVSIPSKDDTIYSYHDSIKDSIKAVVNISTEKKIKNSFMGGGMFSDPFFQQFFGDLGGAVPKDRIERALGSGVIISKDGYIVTNNHVINEADKITVTIPGSTKEYSASLVGTDADSDLAVIRINKDNLPTIKFSDSNDTLVGDLVFAIGNPFGVGETVTQGIVSALNKSGINLNNYENYIQTDASINPGNSGGALIDSRGGLIGINTAIISKTGGNHGIGFAIPSNMVKNIVSQLIKTGKIERGYLGVGLQDANNDLQSSYDGKEGAVVISVEKDSPAKKAGLLVWDLITEVNGKKVKNSNELKNLIGSMLPNQKVTLKVIRDKKERFFTLILAERKNPNKKETTSTQGSTQGQVSGLKIEDLTPKTRKSMRLPDEIQGVIISQVQENSPAEQAGFRQGNIITRIEDVEIKNVGNFNHALDKYKGKPKRFLIFDLNQGYRTIVVK</sequence>
<keyword evidence="5" id="KW-0378">Hydrolase</keyword>
<feature type="active site" description="Charge relay system" evidence="7">
    <location>
        <position position="117"/>
    </location>
</feature>
<dbReference type="PANTHER" id="PTHR43343">
    <property type="entry name" value="PEPTIDASE S12"/>
    <property type="match status" value="1"/>
</dbReference>
<dbReference type="GO" id="GO:0004252">
    <property type="term" value="F:serine-type endopeptidase activity"/>
    <property type="evidence" value="ECO:0007669"/>
    <property type="project" value="InterPro"/>
</dbReference>
<dbReference type="InterPro" id="IPR011782">
    <property type="entry name" value="Pept_S1C_Do"/>
</dbReference>
<dbReference type="NCBIfam" id="TIGR02037">
    <property type="entry name" value="degP_htrA_DO"/>
    <property type="match status" value="1"/>
</dbReference>
<keyword evidence="11" id="KW-1185">Reference proteome</keyword>
<name>I0EM45_HELC0</name>
<dbReference type="AlphaFoldDB" id="I0EM45"/>
<dbReference type="GO" id="GO:0006508">
    <property type="term" value="P:proteolysis"/>
    <property type="evidence" value="ECO:0007669"/>
    <property type="project" value="UniProtKB-KW"/>
</dbReference>
<evidence type="ECO:0000256" key="2">
    <source>
        <dbReference type="ARBA" id="ARBA00022670"/>
    </source>
</evidence>
<dbReference type="Gene3D" id="2.40.10.120">
    <property type="match status" value="1"/>
</dbReference>
<evidence type="ECO:0000256" key="8">
    <source>
        <dbReference type="PIRSR" id="PIRSR611782-2"/>
    </source>
</evidence>
<keyword evidence="3" id="KW-0732">Signal</keyword>
<dbReference type="KEGG" id="hce:HCW_03675"/>
<comment type="similarity">
    <text evidence="1">Belongs to the peptidase S1C family.</text>
</comment>
<feature type="binding site" evidence="8">
    <location>
        <position position="117"/>
    </location>
    <ligand>
        <name>substrate</name>
    </ligand>
</feature>
<feature type="active site" description="Charge relay system" evidence="7">
    <location>
        <position position="148"/>
    </location>
</feature>
<dbReference type="InterPro" id="IPR001940">
    <property type="entry name" value="Peptidase_S1C"/>
</dbReference>
<evidence type="ECO:0000313" key="10">
    <source>
        <dbReference type="EMBL" id="AFI04014.1"/>
    </source>
</evidence>
<dbReference type="CDD" id="cd10839">
    <property type="entry name" value="cpPDZ1_DegP-like"/>
    <property type="match status" value="1"/>
</dbReference>
<evidence type="ECO:0000313" key="11">
    <source>
        <dbReference type="Proteomes" id="UP000005010"/>
    </source>
</evidence>
<dbReference type="FunFam" id="2.40.10.10:FF:000001">
    <property type="entry name" value="Periplasmic serine protease DegS"/>
    <property type="match status" value="1"/>
</dbReference>
<dbReference type="SUPFAM" id="SSF50494">
    <property type="entry name" value="Trypsin-like serine proteases"/>
    <property type="match status" value="1"/>
</dbReference>
<proteinExistence type="inferred from homology"/>
<evidence type="ECO:0000259" key="9">
    <source>
        <dbReference type="PROSITE" id="PS50106"/>
    </source>
</evidence>
<dbReference type="PROSITE" id="PS50106">
    <property type="entry name" value="PDZ"/>
    <property type="match status" value="2"/>
</dbReference>
<dbReference type="Pfam" id="PF13365">
    <property type="entry name" value="Trypsin_2"/>
    <property type="match status" value="1"/>
</dbReference>
<dbReference type="PRINTS" id="PR00834">
    <property type="entry name" value="PROTEASES2C"/>
</dbReference>
<keyword evidence="2 10" id="KW-0645">Protease</keyword>
<dbReference type="Gene3D" id="2.30.42.10">
    <property type="match status" value="2"/>
</dbReference>
<dbReference type="EMBL" id="CP003479">
    <property type="protein sequence ID" value="AFI04014.1"/>
    <property type="molecule type" value="Genomic_DNA"/>
</dbReference>
<dbReference type="RefSeq" id="WP_014660884.1">
    <property type="nucleotide sequence ID" value="NC_017737.1"/>
</dbReference>
<keyword evidence="6" id="KW-0720">Serine protease</keyword>
<protein>
    <submittedName>
        <fullName evidence="10">Protease DO</fullName>
    </submittedName>
</protein>
<dbReference type="MEROPS" id="S01.500"/>
<dbReference type="Pfam" id="PF13180">
    <property type="entry name" value="PDZ_2"/>
    <property type="match status" value="2"/>
</dbReference>
<dbReference type="Proteomes" id="UP000005010">
    <property type="component" value="Chromosome"/>
</dbReference>
<dbReference type="PANTHER" id="PTHR43343:SF3">
    <property type="entry name" value="PROTEASE DO-LIKE 8, CHLOROPLASTIC"/>
    <property type="match status" value="1"/>
</dbReference>
<feature type="active site" description="Charge relay system" evidence="7">
    <location>
        <position position="222"/>
    </location>
</feature>
<organism evidence="10 11">
    <name type="scientific">Helicobacter cetorum (strain ATCC BAA-429 / MIT 00-7128)</name>
    <dbReference type="NCBI Taxonomy" id="182217"/>
    <lineage>
        <taxon>Bacteria</taxon>
        <taxon>Pseudomonadati</taxon>
        <taxon>Campylobacterota</taxon>
        <taxon>Epsilonproteobacteria</taxon>
        <taxon>Campylobacterales</taxon>
        <taxon>Helicobacteraceae</taxon>
        <taxon>Helicobacter</taxon>
    </lineage>
</organism>
<evidence type="ECO:0000256" key="4">
    <source>
        <dbReference type="ARBA" id="ARBA00022737"/>
    </source>
</evidence>
<dbReference type="InterPro" id="IPR036034">
    <property type="entry name" value="PDZ_sf"/>
</dbReference>
<dbReference type="InterPro" id="IPR001478">
    <property type="entry name" value="PDZ"/>
</dbReference>
<dbReference type="SUPFAM" id="SSF50156">
    <property type="entry name" value="PDZ domain-like"/>
    <property type="match status" value="2"/>
</dbReference>
<dbReference type="HOGENOM" id="CLU_020120_1_0_7"/>
<evidence type="ECO:0000256" key="7">
    <source>
        <dbReference type="PIRSR" id="PIRSR611782-1"/>
    </source>
</evidence>
<evidence type="ECO:0000256" key="5">
    <source>
        <dbReference type="ARBA" id="ARBA00022801"/>
    </source>
</evidence>
<dbReference type="InterPro" id="IPR051201">
    <property type="entry name" value="Chloro_Bact_Ser_Proteases"/>
</dbReference>
<dbReference type="SMART" id="SM00228">
    <property type="entry name" value="PDZ"/>
    <property type="match status" value="2"/>
</dbReference>
<feature type="domain" description="PDZ" evidence="9">
    <location>
        <begin position="375"/>
        <end position="444"/>
    </location>
</feature>
<feature type="binding site" evidence="8">
    <location>
        <begin position="220"/>
        <end position="222"/>
    </location>
    <ligand>
        <name>substrate</name>
    </ligand>
</feature>
<dbReference type="InterPro" id="IPR009003">
    <property type="entry name" value="Peptidase_S1_PA"/>
</dbReference>
<accession>I0EM45</accession>
<feature type="binding site" evidence="8">
    <location>
        <position position="62"/>
    </location>
    <ligand>
        <name>substrate</name>
    </ligand>
</feature>
<dbReference type="eggNOG" id="COG0265">
    <property type="taxonomic scope" value="Bacteria"/>
</dbReference>